<dbReference type="Proteomes" id="UP000295560">
    <property type="component" value="Unassembled WGS sequence"/>
</dbReference>
<dbReference type="RefSeq" id="WP_132422388.1">
    <property type="nucleotide sequence ID" value="NZ_SMFZ01000001.1"/>
</dbReference>
<dbReference type="EMBL" id="SMFZ01000001">
    <property type="protein sequence ID" value="TCK25857.1"/>
    <property type="molecule type" value="Genomic_DNA"/>
</dbReference>
<gene>
    <name evidence="2" type="ORF">EV378_1683</name>
</gene>
<comment type="caution">
    <text evidence="2">The sequence shown here is derived from an EMBL/GenBank/DDBJ whole genome shotgun (WGS) entry which is preliminary data.</text>
</comment>
<keyword evidence="3" id="KW-1185">Reference proteome</keyword>
<dbReference type="AlphaFoldDB" id="A0A4R1HT68"/>
<evidence type="ECO:0000313" key="2">
    <source>
        <dbReference type="EMBL" id="TCK25857.1"/>
    </source>
</evidence>
<reference evidence="2 3" key="1">
    <citation type="submission" date="2019-03" db="EMBL/GenBank/DDBJ databases">
        <title>Sequencing the genomes of 1000 actinobacteria strains.</title>
        <authorList>
            <person name="Klenk H.-P."/>
        </authorList>
    </citation>
    <scope>NUCLEOTIDE SEQUENCE [LARGE SCALE GENOMIC DNA]</scope>
    <source>
        <strain evidence="2 3">DSM 44969</strain>
    </source>
</reference>
<evidence type="ECO:0000256" key="1">
    <source>
        <dbReference type="SAM" id="MobiDB-lite"/>
    </source>
</evidence>
<name>A0A4R1HT68_PSEEN</name>
<protein>
    <submittedName>
        <fullName evidence="2">Uncharacterized protein</fullName>
    </submittedName>
</protein>
<accession>A0A4R1HT68</accession>
<sequence>MTGRVVWQARATAAVLLLLAPFLLPHGGDMGLLGAVVALAVLAWAVRAAPDAIRTVATVATSVRVRRLVGHRPRVPRHVDPDAPGRPRPRAPGLLPPEQAPV</sequence>
<dbReference type="InterPro" id="IPR045635">
    <property type="entry name" value="DUF6412"/>
</dbReference>
<proteinExistence type="predicted"/>
<organism evidence="2 3">
    <name type="scientific">Pseudonocardia endophytica</name>
    <dbReference type="NCBI Taxonomy" id="401976"/>
    <lineage>
        <taxon>Bacteria</taxon>
        <taxon>Bacillati</taxon>
        <taxon>Actinomycetota</taxon>
        <taxon>Actinomycetes</taxon>
        <taxon>Pseudonocardiales</taxon>
        <taxon>Pseudonocardiaceae</taxon>
        <taxon>Pseudonocardia</taxon>
    </lineage>
</organism>
<dbReference type="Pfam" id="PF19950">
    <property type="entry name" value="DUF6412"/>
    <property type="match status" value="1"/>
</dbReference>
<feature type="region of interest" description="Disordered" evidence="1">
    <location>
        <begin position="72"/>
        <end position="102"/>
    </location>
</feature>
<evidence type="ECO:0000313" key="3">
    <source>
        <dbReference type="Proteomes" id="UP000295560"/>
    </source>
</evidence>